<feature type="compositionally biased region" description="Polar residues" evidence="1">
    <location>
        <begin position="1"/>
        <end position="22"/>
    </location>
</feature>
<dbReference type="EMBL" id="GBRH01260796">
    <property type="protein sequence ID" value="JAD37099.1"/>
    <property type="molecule type" value="Transcribed_RNA"/>
</dbReference>
<proteinExistence type="predicted"/>
<protein>
    <submittedName>
        <fullName evidence="2">Uncharacterized protein</fullName>
    </submittedName>
</protein>
<evidence type="ECO:0000313" key="2">
    <source>
        <dbReference type="EMBL" id="JAD37099.1"/>
    </source>
</evidence>
<name>A0A0A8ZCK9_ARUDO</name>
<accession>A0A0A8ZCK9</accession>
<sequence length="30" mass="3419">MEQTMESTTSKPKAKPFNNSLSIAFEETRD</sequence>
<evidence type="ECO:0000256" key="1">
    <source>
        <dbReference type="SAM" id="MobiDB-lite"/>
    </source>
</evidence>
<organism evidence="2">
    <name type="scientific">Arundo donax</name>
    <name type="common">Giant reed</name>
    <name type="synonym">Donax arundinaceus</name>
    <dbReference type="NCBI Taxonomy" id="35708"/>
    <lineage>
        <taxon>Eukaryota</taxon>
        <taxon>Viridiplantae</taxon>
        <taxon>Streptophyta</taxon>
        <taxon>Embryophyta</taxon>
        <taxon>Tracheophyta</taxon>
        <taxon>Spermatophyta</taxon>
        <taxon>Magnoliopsida</taxon>
        <taxon>Liliopsida</taxon>
        <taxon>Poales</taxon>
        <taxon>Poaceae</taxon>
        <taxon>PACMAD clade</taxon>
        <taxon>Arundinoideae</taxon>
        <taxon>Arundineae</taxon>
        <taxon>Arundo</taxon>
    </lineage>
</organism>
<dbReference type="AlphaFoldDB" id="A0A0A8ZCK9"/>
<feature type="region of interest" description="Disordered" evidence="1">
    <location>
        <begin position="1"/>
        <end position="30"/>
    </location>
</feature>
<reference evidence="2" key="1">
    <citation type="submission" date="2014-09" db="EMBL/GenBank/DDBJ databases">
        <authorList>
            <person name="Magalhaes I.L.F."/>
            <person name="Oliveira U."/>
            <person name="Santos F.R."/>
            <person name="Vidigal T.H.D.A."/>
            <person name="Brescovit A.D."/>
            <person name="Santos A.J."/>
        </authorList>
    </citation>
    <scope>NUCLEOTIDE SEQUENCE</scope>
    <source>
        <tissue evidence="2">Shoot tissue taken approximately 20 cm above the soil surface</tissue>
    </source>
</reference>
<reference evidence="2" key="2">
    <citation type="journal article" date="2015" name="Data Brief">
        <title>Shoot transcriptome of the giant reed, Arundo donax.</title>
        <authorList>
            <person name="Barrero R.A."/>
            <person name="Guerrero F.D."/>
            <person name="Moolhuijzen P."/>
            <person name="Goolsby J.A."/>
            <person name="Tidwell J."/>
            <person name="Bellgard S.E."/>
            <person name="Bellgard M.I."/>
        </authorList>
    </citation>
    <scope>NUCLEOTIDE SEQUENCE</scope>
    <source>
        <tissue evidence="2">Shoot tissue taken approximately 20 cm above the soil surface</tissue>
    </source>
</reference>